<dbReference type="InterPro" id="IPR006781">
    <property type="entry name" value="ApoC-I"/>
</dbReference>
<dbReference type="GO" id="GO:0032375">
    <property type="term" value="P:negative regulation of cholesterol transport"/>
    <property type="evidence" value="ECO:0007669"/>
    <property type="project" value="TreeGrafter"/>
</dbReference>
<dbReference type="STRING" id="1676925.ENSPKIP00000009132"/>
<evidence type="ECO:0000256" key="5">
    <source>
        <dbReference type="ARBA" id="ARBA00022729"/>
    </source>
</evidence>
<sequence>MKRSLQFRGGSYQLRQRAGEDYIERRQQTAVRQRQVLLLKTEKTDPCCEEMRLSIAIAVLVLAVIANSEAEEPTLEEQFAKFQNQMKDFADDVAVKTKSTLDQIHQSEFAAKTRNWFTEQFDKMKQKIDEAFQQK</sequence>
<reference evidence="7" key="1">
    <citation type="submission" date="2025-08" db="UniProtKB">
        <authorList>
            <consortium name="Ensembl"/>
        </authorList>
    </citation>
    <scope>IDENTIFICATION</scope>
</reference>
<evidence type="ECO:0000256" key="2">
    <source>
        <dbReference type="ARBA" id="ARBA00009204"/>
    </source>
</evidence>
<evidence type="ECO:0000256" key="3">
    <source>
        <dbReference type="ARBA" id="ARBA00022448"/>
    </source>
</evidence>
<dbReference type="GeneTree" id="ENSGT00990000204583"/>
<dbReference type="RefSeq" id="XP_023688963.1">
    <property type="nucleotide sequence ID" value="XM_023833195.1"/>
</dbReference>
<comment type="similarity">
    <text evidence="2">Belongs to the apolipoprotein C1 family.</text>
</comment>
<dbReference type="Proteomes" id="UP000261540">
    <property type="component" value="Unplaced"/>
</dbReference>
<name>A0A3B3QR43_9TELE</name>
<keyword evidence="8" id="KW-1185">Reference proteome</keyword>
<dbReference type="GO" id="GO:0006641">
    <property type="term" value="P:triglyceride metabolic process"/>
    <property type="evidence" value="ECO:0007669"/>
    <property type="project" value="TreeGrafter"/>
</dbReference>
<accession>A0A3B3QR43</accession>
<keyword evidence="4" id="KW-0964">Secreted</keyword>
<evidence type="ECO:0000256" key="6">
    <source>
        <dbReference type="ARBA" id="ARBA00023055"/>
    </source>
</evidence>
<dbReference type="Pfam" id="PF04691">
    <property type="entry name" value="ApoC-I"/>
    <property type="match status" value="1"/>
</dbReference>
<dbReference type="OrthoDB" id="8941712at2759"/>
<dbReference type="GO" id="GO:0004859">
    <property type="term" value="F:phospholipase inhibitor activity"/>
    <property type="evidence" value="ECO:0007669"/>
    <property type="project" value="TreeGrafter"/>
</dbReference>
<keyword evidence="6" id="KW-0445">Lipid transport</keyword>
<proteinExistence type="inferred from homology"/>
<dbReference type="PANTHER" id="PTHR16565">
    <property type="entry name" value="APOLIPOPROTEIN C-I"/>
    <property type="match status" value="1"/>
</dbReference>
<dbReference type="GO" id="GO:0042157">
    <property type="term" value="P:lipoprotein metabolic process"/>
    <property type="evidence" value="ECO:0007669"/>
    <property type="project" value="InterPro"/>
</dbReference>
<dbReference type="GO" id="GO:0034364">
    <property type="term" value="C:high-density lipoprotein particle"/>
    <property type="evidence" value="ECO:0007669"/>
    <property type="project" value="TreeGrafter"/>
</dbReference>
<reference evidence="7" key="2">
    <citation type="submission" date="2025-09" db="UniProtKB">
        <authorList>
            <consortium name="Ensembl"/>
        </authorList>
    </citation>
    <scope>IDENTIFICATION</scope>
</reference>
<evidence type="ECO:0000313" key="7">
    <source>
        <dbReference type="Ensembl" id="ENSPKIP00000009132.1"/>
    </source>
</evidence>
<dbReference type="GO" id="GO:0005504">
    <property type="term" value="F:fatty acid binding"/>
    <property type="evidence" value="ECO:0007669"/>
    <property type="project" value="TreeGrafter"/>
</dbReference>
<keyword evidence="3" id="KW-0813">Transport</keyword>
<dbReference type="GeneID" id="111854812"/>
<evidence type="ECO:0000256" key="1">
    <source>
        <dbReference type="ARBA" id="ARBA00004613"/>
    </source>
</evidence>
<dbReference type="Ensembl" id="ENSPKIT00000033230.1">
    <property type="protein sequence ID" value="ENSPKIP00000009132.1"/>
    <property type="gene ID" value="ENSPKIG00000024353.1"/>
</dbReference>
<dbReference type="AlphaFoldDB" id="A0A3B3QR43"/>
<dbReference type="GO" id="GO:0050995">
    <property type="term" value="P:negative regulation of lipid catabolic process"/>
    <property type="evidence" value="ECO:0007669"/>
    <property type="project" value="TreeGrafter"/>
</dbReference>
<protein>
    <submittedName>
        <fullName evidence="7">Apolipoprotein C1</fullName>
    </submittedName>
</protein>
<dbReference type="PANTHER" id="PTHR16565:SF2">
    <property type="entry name" value="APOLIPOPROTEIN C-I"/>
    <property type="match status" value="1"/>
</dbReference>
<dbReference type="GO" id="GO:0034361">
    <property type="term" value="C:very-low-density lipoprotein particle"/>
    <property type="evidence" value="ECO:0007669"/>
    <property type="project" value="TreeGrafter"/>
</dbReference>
<dbReference type="CTD" id="341"/>
<keyword evidence="5" id="KW-0732">Signal</keyword>
<organism evidence="7 8">
    <name type="scientific">Paramormyrops kingsleyae</name>
    <dbReference type="NCBI Taxonomy" id="1676925"/>
    <lineage>
        <taxon>Eukaryota</taxon>
        <taxon>Metazoa</taxon>
        <taxon>Chordata</taxon>
        <taxon>Craniata</taxon>
        <taxon>Vertebrata</taxon>
        <taxon>Euteleostomi</taxon>
        <taxon>Actinopterygii</taxon>
        <taxon>Neopterygii</taxon>
        <taxon>Teleostei</taxon>
        <taxon>Osteoglossocephala</taxon>
        <taxon>Osteoglossomorpha</taxon>
        <taxon>Osteoglossiformes</taxon>
        <taxon>Mormyridae</taxon>
        <taxon>Paramormyrops</taxon>
    </lineage>
</organism>
<dbReference type="InterPro" id="IPR043081">
    <property type="entry name" value="ApoC-1_sf"/>
</dbReference>
<evidence type="ECO:0000313" key="8">
    <source>
        <dbReference type="Proteomes" id="UP000261540"/>
    </source>
</evidence>
<dbReference type="GO" id="GO:0006869">
    <property type="term" value="P:lipid transport"/>
    <property type="evidence" value="ECO:0007669"/>
    <property type="project" value="UniProtKB-KW"/>
</dbReference>
<dbReference type="GO" id="GO:0034447">
    <property type="term" value="P:very-low-density lipoprotein particle clearance"/>
    <property type="evidence" value="ECO:0007669"/>
    <property type="project" value="TreeGrafter"/>
</dbReference>
<dbReference type="Gene3D" id="4.10.260.30">
    <property type="entry name" value="Apolipoprotein C-I"/>
    <property type="match status" value="1"/>
</dbReference>
<dbReference type="KEGG" id="pki:111854812"/>
<comment type="subcellular location">
    <subcellularLocation>
        <location evidence="1">Secreted</location>
    </subcellularLocation>
</comment>
<evidence type="ECO:0000256" key="4">
    <source>
        <dbReference type="ARBA" id="ARBA00022525"/>
    </source>
</evidence>
<dbReference type="GO" id="GO:0010916">
    <property type="term" value="P:negative regulation of very-low-density lipoprotein particle clearance"/>
    <property type="evidence" value="ECO:0007669"/>
    <property type="project" value="TreeGrafter"/>
</dbReference>